<comment type="subcellular location">
    <subcellularLocation>
        <location evidence="1">Membrane</location>
        <topology evidence="1">Multi-pass membrane protein</topology>
    </subcellularLocation>
</comment>
<dbReference type="OrthoDB" id="2985014at2759"/>
<evidence type="ECO:0000256" key="3">
    <source>
        <dbReference type="ARBA" id="ARBA00022989"/>
    </source>
</evidence>
<name>A0A0N4WAX5_HAEPC</name>
<keyword evidence="4 5" id="KW-0472">Membrane</keyword>
<reference evidence="6 7" key="2">
    <citation type="submission" date="2018-11" db="EMBL/GenBank/DDBJ databases">
        <authorList>
            <consortium name="Pathogen Informatics"/>
        </authorList>
    </citation>
    <scope>NUCLEOTIDE SEQUENCE [LARGE SCALE GENOMIC DNA]</scope>
    <source>
        <strain evidence="6 7">MHpl1</strain>
    </source>
</reference>
<accession>A0A0N4WAX5</accession>
<keyword evidence="3 5" id="KW-1133">Transmembrane helix</keyword>
<dbReference type="GO" id="GO:0016020">
    <property type="term" value="C:membrane"/>
    <property type="evidence" value="ECO:0007669"/>
    <property type="project" value="UniProtKB-SubCell"/>
</dbReference>
<reference evidence="8" key="1">
    <citation type="submission" date="2017-02" db="UniProtKB">
        <authorList>
            <consortium name="WormBaseParasite"/>
        </authorList>
    </citation>
    <scope>IDENTIFICATION</scope>
</reference>
<dbReference type="WBParaSite" id="HPLM_0000756701-mRNA-1">
    <property type="protein sequence ID" value="HPLM_0000756701-mRNA-1"/>
    <property type="gene ID" value="HPLM_0000756701"/>
</dbReference>
<dbReference type="AlphaFoldDB" id="A0A0N4WAX5"/>
<dbReference type="Proteomes" id="UP000268014">
    <property type="component" value="Unassembled WGS sequence"/>
</dbReference>
<dbReference type="PANTHER" id="PTHR11662">
    <property type="entry name" value="SOLUTE CARRIER FAMILY 17"/>
    <property type="match status" value="1"/>
</dbReference>
<dbReference type="InterPro" id="IPR011701">
    <property type="entry name" value="MFS"/>
</dbReference>
<dbReference type="GO" id="GO:0006820">
    <property type="term" value="P:monoatomic anion transport"/>
    <property type="evidence" value="ECO:0007669"/>
    <property type="project" value="TreeGrafter"/>
</dbReference>
<feature type="transmembrane region" description="Helical" evidence="5">
    <location>
        <begin position="80"/>
        <end position="100"/>
    </location>
</feature>
<dbReference type="SUPFAM" id="SSF103473">
    <property type="entry name" value="MFS general substrate transporter"/>
    <property type="match status" value="1"/>
</dbReference>
<dbReference type="Gene3D" id="1.20.1250.20">
    <property type="entry name" value="MFS general substrate transporter like domains"/>
    <property type="match status" value="1"/>
</dbReference>
<dbReference type="PANTHER" id="PTHR11662:SF405">
    <property type="entry name" value="PROTEIN CBG12249"/>
    <property type="match status" value="1"/>
</dbReference>
<gene>
    <name evidence="6" type="ORF">HPLM_LOCUS7559</name>
</gene>
<dbReference type="Pfam" id="PF07690">
    <property type="entry name" value="MFS_1"/>
    <property type="match status" value="1"/>
</dbReference>
<evidence type="ECO:0000256" key="5">
    <source>
        <dbReference type="SAM" id="Phobius"/>
    </source>
</evidence>
<evidence type="ECO:0000313" key="6">
    <source>
        <dbReference type="EMBL" id="VDO32286.1"/>
    </source>
</evidence>
<keyword evidence="2 5" id="KW-0812">Transmembrane</keyword>
<evidence type="ECO:0000256" key="4">
    <source>
        <dbReference type="ARBA" id="ARBA00023136"/>
    </source>
</evidence>
<evidence type="ECO:0000313" key="7">
    <source>
        <dbReference type="Proteomes" id="UP000268014"/>
    </source>
</evidence>
<evidence type="ECO:0000256" key="2">
    <source>
        <dbReference type="ARBA" id="ARBA00022692"/>
    </source>
</evidence>
<dbReference type="EMBL" id="UZAF01016685">
    <property type="protein sequence ID" value="VDO32286.1"/>
    <property type="molecule type" value="Genomic_DNA"/>
</dbReference>
<protein>
    <submittedName>
        <fullName evidence="8">MFS domain-containing protein</fullName>
    </submittedName>
</protein>
<keyword evidence="7" id="KW-1185">Reference proteome</keyword>
<sequence length="186" mass="20488">MIGLFNSTYMNVNLAITMTCMVNSTAVSMEGHDTEDILGSLQNTSSINYPSVDTCSTNKEGRKVLDYGGSLIWNHRVQNLLFSAAFWGSIATILPSIFLVQRMNKKLVFMLCVLNKSFIYPCINTIVANWFPIDERSTAVALFTTGNQVALFIGNPLAAGLCDSSYGWPAVYYISGRPVCLRLMTA</sequence>
<dbReference type="InterPro" id="IPR036259">
    <property type="entry name" value="MFS_trans_sf"/>
</dbReference>
<evidence type="ECO:0000256" key="1">
    <source>
        <dbReference type="ARBA" id="ARBA00004141"/>
    </source>
</evidence>
<dbReference type="STRING" id="6290.A0A0N4WAX5"/>
<organism evidence="8">
    <name type="scientific">Haemonchus placei</name>
    <name type="common">Barber's pole worm</name>
    <dbReference type="NCBI Taxonomy" id="6290"/>
    <lineage>
        <taxon>Eukaryota</taxon>
        <taxon>Metazoa</taxon>
        <taxon>Ecdysozoa</taxon>
        <taxon>Nematoda</taxon>
        <taxon>Chromadorea</taxon>
        <taxon>Rhabditida</taxon>
        <taxon>Rhabditina</taxon>
        <taxon>Rhabditomorpha</taxon>
        <taxon>Strongyloidea</taxon>
        <taxon>Trichostrongylidae</taxon>
        <taxon>Haemonchus</taxon>
    </lineage>
</organism>
<dbReference type="InterPro" id="IPR050382">
    <property type="entry name" value="MFS_Na/Anion_cotransporter"/>
</dbReference>
<proteinExistence type="predicted"/>
<dbReference type="GO" id="GO:0022857">
    <property type="term" value="F:transmembrane transporter activity"/>
    <property type="evidence" value="ECO:0007669"/>
    <property type="project" value="InterPro"/>
</dbReference>
<evidence type="ECO:0000313" key="8">
    <source>
        <dbReference type="WBParaSite" id="HPLM_0000756701-mRNA-1"/>
    </source>
</evidence>